<evidence type="ECO:0000313" key="4">
    <source>
        <dbReference type="EMBL" id="VBB39698.1"/>
    </source>
</evidence>
<dbReference type="GO" id="GO:0005524">
    <property type="term" value="F:ATP binding"/>
    <property type="evidence" value="ECO:0007669"/>
    <property type="project" value="UniProtKB-KW"/>
</dbReference>
<dbReference type="InterPro" id="IPR051309">
    <property type="entry name" value="ABCF_ATPase"/>
</dbReference>
<dbReference type="InterPro" id="IPR032524">
    <property type="entry name" value="ABC_tran_C"/>
</dbReference>
<gene>
    <name evidence="4" type="ORF">TRIP_E210086</name>
</gene>
<dbReference type="Pfam" id="PF00005">
    <property type="entry name" value="ABC_tran"/>
    <property type="match status" value="2"/>
</dbReference>
<dbReference type="PANTHER" id="PTHR42855">
    <property type="entry name" value="ABC TRANSPORTER ATP-BINDING SUBUNIT"/>
    <property type="match status" value="1"/>
</dbReference>
<evidence type="ECO:0000259" key="3">
    <source>
        <dbReference type="PROSITE" id="PS50893"/>
    </source>
</evidence>
<reference evidence="4" key="1">
    <citation type="submission" date="2018-07" db="EMBL/GenBank/DDBJ databases">
        <authorList>
            <consortium name="Genoscope - CEA"/>
            <person name="William W."/>
        </authorList>
    </citation>
    <scope>NUCLEOTIDE SEQUENCE</scope>
    <source>
        <strain evidence="4">IK1</strain>
    </source>
</reference>
<dbReference type="SMART" id="SM00382">
    <property type="entry name" value="AAA"/>
    <property type="match status" value="2"/>
</dbReference>
<dbReference type="InterPro" id="IPR017871">
    <property type="entry name" value="ABC_transporter-like_CS"/>
</dbReference>
<keyword evidence="2" id="KW-0067">ATP-binding</keyword>
<dbReference type="FunFam" id="3.40.50.300:FF:000011">
    <property type="entry name" value="Putative ABC transporter ATP-binding component"/>
    <property type="match status" value="1"/>
</dbReference>
<accession>A0A652ZV77</accession>
<dbReference type="SUPFAM" id="SSF52540">
    <property type="entry name" value="P-loop containing nucleoside triphosphate hydrolases"/>
    <property type="match status" value="2"/>
</dbReference>
<organism evidence="4">
    <name type="scientific">uncultured Spirochaetota bacterium</name>
    <dbReference type="NCBI Taxonomy" id="460511"/>
    <lineage>
        <taxon>Bacteria</taxon>
        <taxon>Pseudomonadati</taxon>
        <taxon>Spirochaetota</taxon>
        <taxon>environmental samples</taxon>
    </lineage>
</organism>
<dbReference type="InterPro" id="IPR037118">
    <property type="entry name" value="Val-tRNA_synth_C_sf"/>
</dbReference>
<dbReference type="Gene3D" id="3.40.50.300">
    <property type="entry name" value="P-loop containing nucleotide triphosphate hydrolases"/>
    <property type="match status" value="2"/>
</dbReference>
<evidence type="ECO:0000256" key="1">
    <source>
        <dbReference type="ARBA" id="ARBA00022741"/>
    </source>
</evidence>
<dbReference type="PROSITE" id="PS50893">
    <property type="entry name" value="ABC_TRANSPORTER_2"/>
    <property type="match status" value="2"/>
</dbReference>
<feature type="domain" description="ABC transporter" evidence="3">
    <location>
        <begin position="1"/>
        <end position="244"/>
    </location>
</feature>
<name>A0A652ZV77_9SPIR</name>
<dbReference type="InterPro" id="IPR032781">
    <property type="entry name" value="ABC_tran_Xtn"/>
</dbReference>
<dbReference type="PANTHER" id="PTHR42855:SF1">
    <property type="entry name" value="ABC TRANSPORTER DOMAIN-CONTAINING PROTEIN"/>
    <property type="match status" value="1"/>
</dbReference>
<dbReference type="InterPro" id="IPR003593">
    <property type="entry name" value="AAA+_ATPase"/>
</dbReference>
<dbReference type="Pfam" id="PF16326">
    <property type="entry name" value="ABC_tran_CTD"/>
    <property type="match status" value="1"/>
</dbReference>
<dbReference type="GO" id="GO:0003677">
    <property type="term" value="F:DNA binding"/>
    <property type="evidence" value="ECO:0007669"/>
    <property type="project" value="InterPro"/>
</dbReference>
<dbReference type="PROSITE" id="PS00211">
    <property type="entry name" value="ABC_TRANSPORTER_1"/>
    <property type="match status" value="1"/>
</dbReference>
<dbReference type="CDD" id="cd03221">
    <property type="entry name" value="ABCF_EF-3"/>
    <property type="match status" value="2"/>
</dbReference>
<dbReference type="GO" id="GO:0016887">
    <property type="term" value="F:ATP hydrolysis activity"/>
    <property type="evidence" value="ECO:0007669"/>
    <property type="project" value="InterPro"/>
</dbReference>
<dbReference type="Pfam" id="PF12848">
    <property type="entry name" value="ABC_tran_Xtn"/>
    <property type="match status" value="1"/>
</dbReference>
<feature type="domain" description="ABC transporter" evidence="3">
    <location>
        <begin position="307"/>
        <end position="534"/>
    </location>
</feature>
<protein>
    <submittedName>
        <fullName evidence="4">ABC transporter related protein</fullName>
    </submittedName>
</protein>
<dbReference type="AlphaFoldDB" id="A0A652ZV77"/>
<dbReference type="InterPro" id="IPR003439">
    <property type="entry name" value="ABC_transporter-like_ATP-bd"/>
</dbReference>
<dbReference type="Gene3D" id="1.10.287.380">
    <property type="entry name" value="Valyl-tRNA synthetase, C-terminal domain"/>
    <property type="match status" value="1"/>
</dbReference>
<sequence>MNILSMSGAAVALKDGYLFEDLDLGLKAGEHIGLVGKNGCGKTTLLRLIAGRLESDRGSLARRRDLAISSLEQIPQFEPGVSLSEFLYSGDAPEIRLRLMLKTARGRELARVEKELEALGPVPLENRYASLCAELGLADMEKPLATMSGGEVKKAALARTLAPKSDLVLLDEPTNHLDLDSIEWLETRLLNAGFAFVLVTHDRWFLDAVADAILEIDRRRVFRHPGNYSAYLERKAERWASLEAAEQRRAANLKIEMAWLMRGARARATKSERRKDEIKAMQASVLERPASNFVFSSAESRLGKKAVKIDKLGLRYGERRILKPFSYEIAPGARLGVVGPNGCGKTSLLDMIGGRLEVGEGSIVRGDTVRISYFEQDGDSIPQGISVLDYIRDHAERLRLSEGAAQDAALLLERFGFDRDFQALPVERLSGGERRRLQLVRILAEAPNFLLLDEPTNDLDIETIEALEEFLEGFQGCIVAVSHDRAFLDRIARFLLVIEPDGKVSPFNGSYLEWREARSDRAEAPGPRKVGAALQGTAAAGAAPARRPKKLSFAERRELEGILPRIDELESEKANLEALFARAGAAPQDIRASQLRYHEVLALIESLSLRWEELAQKDSQA</sequence>
<dbReference type="EMBL" id="UPXP01000014">
    <property type="protein sequence ID" value="VBB39698.1"/>
    <property type="molecule type" value="Genomic_DNA"/>
</dbReference>
<evidence type="ECO:0000256" key="2">
    <source>
        <dbReference type="ARBA" id="ARBA00022840"/>
    </source>
</evidence>
<dbReference type="InterPro" id="IPR027417">
    <property type="entry name" value="P-loop_NTPase"/>
</dbReference>
<keyword evidence="1" id="KW-0547">Nucleotide-binding</keyword>
<proteinExistence type="predicted"/>